<evidence type="ECO:0000313" key="3">
    <source>
        <dbReference type="EMBL" id="EJK62080.1"/>
    </source>
</evidence>
<feature type="compositionally biased region" description="Polar residues" evidence="2">
    <location>
        <begin position="209"/>
        <end position="229"/>
    </location>
</feature>
<reference evidence="3 4" key="1">
    <citation type="journal article" date="2012" name="Genome Biol.">
        <title>Genome and low-iron response of an oceanic diatom adapted to chronic iron limitation.</title>
        <authorList>
            <person name="Lommer M."/>
            <person name="Specht M."/>
            <person name="Roy A.S."/>
            <person name="Kraemer L."/>
            <person name="Andreson R."/>
            <person name="Gutowska M.A."/>
            <person name="Wolf J."/>
            <person name="Bergner S.V."/>
            <person name="Schilhabel M.B."/>
            <person name="Klostermeier U.C."/>
            <person name="Beiko R.G."/>
            <person name="Rosenstiel P."/>
            <person name="Hippler M."/>
            <person name="Laroche J."/>
        </authorList>
    </citation>
    <scope>NUCLEOTIDE SEQUENCE [LARGE SCALE GENOMIC DNA]</scope>
    <source>
        <strain evidence="3 4">CCMP1005</strain>
    </source>
</reference>
<evidence type="ECO:0000256" key="2">
    <source>
        <dbReference type="SAM" id="MobiDB-lite"/>
    </source>
</evidence>
<dbReference type="EMBL" id="AGNL01019137">
    <property type="protein sequence ID" value="EJK62080.1"/>
    <property type="molecule type" value="Genomic_DNA"/>
</dbReference>
<dbReference type="AlphaFoldDB" id="K0S9Y7"/>
<dbReference type="Proteomes" id="UP000266841">
    <property type="component" value="Unassembled WGS sequence"/>
</dbReference>
<feature type="compositionally biased region" description="Low complexity" evidence="2">
    <location>
        <begin position="349"/>
        <end position="360"/>
    </location>
</feature>
<feature type="compositionally biased region" description="Basic and acidic residues" evidence="2">
    <location>
        <begin position="268"/>
        <end position="289"/>
    </location>
</feature>
<organism evidence="3 4">
    <name type="scientific">Thalassiosira oceanica</name>
    <name type="common">Marine diatom</name>
    <dbReference type="NCBI Taxonomy" id="159749"/>
    <lineage>
        <taxon>Eukaryota</taxon>
        <taxon>Sar</taxon>
        <taxon>Stramenopiles</taxon>
        <taxon>Ochrophyta</taxon>
        <taxon>Bacillariophyta</taxon>
        <taxon>Coscinodiscophyceae</taxon>
        <taxon>Thalassiosirophycidae</taxon>
        <taxon>Thalassiosirales</taxon>
        <taxon>Thalassiosiraceae</taxon>
        <taxon>Thalassiosira</taxon>
    </lineage>
</organism>
<feature type="compositionally biased region" description="Basic residues" evidence="2">
    <location>
        <begin position="241"/>
        <end position="251"/>
    </location>
</feature>
<gene>
    <name evidence="3" type="ORF">THAOC_17324</name>
</gene>
<feature type="compositionally biased region" description="Basic and acidic residues" evidence="2">
    <location>
        <begin position="84"/>
        <end position="97"/>
    </location>
</feature>
<accession>K0S9Y7</accession>
<feature type="region of interest" description="Disordered" evidence="2">
    <location>
        <begin position="432"/>
        <end position="472"/>
    </location>
</feature>
<feature type="compositionally biased region" description="Basic and acidic residues" evidence="2">
    <location>
        <begin position="362"/>
        <end position="371"/>
    </location>
</feature>
<feature type="region of interest" description="Disordered" evidence="2">
    <location>
        <begin position="81"/>
        <end position="375"/>
    </location>
</feature>
<evidence type="ECO:0000256" key="1">
    <source>
        <dbReference type="SAM" id="Coils"/>
    </source>
</evidence>
<evidence type="ECO:0000313" key="4">
    <source>
        <dbReference type="Proteomes" id="UP000266841"/>
    </source>
</evidence>
<protein>
    <submittedName>
        <fullName evidence="3">Uncharacterized protein</fullName>
    </submittedName>
</protein>
<keyword evidence="1" id="KW-0175">Coiled coil</keyword>
<feature type="compositionally biased region" description="Polar residues" evidence="2">
    <location>
        <begin position="445"/>
        <end position="466"/>
    </location>
</feature>
<comment type="caution">
    <text evidence="3">The sequence shown here is derived from an EMBL/GenBank/DDBJ whole genome shotgun (WGS) entry which is preliminary data.</text>
</comment>
<proteinExistence type="predicted"/>
<feature type="compositionally biased region" description="Low complexity" evidence="2">
    <location>
        <begin position="111"/>
        <end position="132"/>
    </location>
</feature>
<feature type="coiled-coil region" evidence="1">
    <location>
        <begin position="378"/>
        <end position="406"/>
    </location>
</feature>
<keyword evidence="4" id="KW-1185">Reference proteome</keyword>
<name>K0S9Y7_THAOC</name>
<sequence length="493" mass="53854">MNKTHRMTQRRQRQCVPVVEGAESKIRLRLRREGQVTPSNSRSQRPTKILRRLVHGASRKFVGMKKRKSIAATTTDGVLTATKDNSKMGDRASKDGRSAYSKGPASHRRSSGSVSTLSTSSDLTPDSTTQDSPGVDSPKIDKDSPLPCRSPTPGKKADGSSGDLGAPPPRRNSMPTNGYSFERGKGQPSPPPRRAAPNKSTCKPLKSEGSANQTSRCSGLQRTHSSGTIEQCRIRAAETKGKRRLNSNRKKPSLEQRGLSSAFATVTKEAKARSIDAKGRKAARGKDANTHPVRVPHFRPEPYLPANSNRDVFIYKVRRSNSPQECGKGHQSPQEKTGSRGKPSNALNGGQQKGSKSSQKVAESDQRHTLPDLRASIVENSDSKLKQALDECIELLEDRLELLEQREEGCHPFNDDAVDSYTARECKGSPSEFNLSIIEEESHTAKSTGSSKTDETAPSSDNSSFEFSGVERRQRSFISCDSTVKVANRMVSN</sequence>